<name>A0A380SY37_9PSED</name>
<sequence>MHEERVRQVVQSPLGISLRISLRIQITLRCSLVMGNQVIGQLTSG</sequence>
<evidence type="ECO:0000313" key="2">
    <source>
        <dbReference type="Proteomes" id="UP000255177"/>
    </source>
</evidence>
<reference evidence="2" key="1">
    <citation type="submission" date="2018-07" db="EMBL/GenBank/DDBJ databases">
        <authorList>
            <person name="Blom J."/>
        </authorList>
    </citation>
    <scope>NUCLEOTIDE SEQUENCE [LARGE SCALE GENOMIC DNA]</scope>
    <source>
        <strain evidence="2">CCOS 864</strain>
    </source>
</reference>
<organism evidence="1 2">
    <name type="scientific">Pseudomonas wadenswilerensis</name>
    <dbReference type="NCBI Taxonomy" id="1785161"/>
    <lineage>
        <taxon>Bacteria</taxon>
        <taxon>Pseudomonadati</taxon>
        <taxon>Pseudomonadota</taxon>
        <taxon>Gammaproteobacteria</taxon>
        <taxon>Pseudomonadales</taxon>
        <taxon>Pseudomonadaceae</taxon>
        <taxon>Pseudomonas</taxon>
    </lineage>
</organism>
<dbReference type="AlphaFoldDB" id="A0A380SY37"/>
<keyword evidence="2" id="KW-1185">Reference proteome</keyword>
<accession>A0A380SY37</accession>
<protein>
    <submittedName>
        <fullName evidence="1">Uncharacterized protein</fullName>
    </submittedName>
</protein>
<dbReference type="Proteomes" id="UP000255177">
    <property type="component" value="Unassembled WGS sequence"/>
</dbReference>
<gene>
    <name evidence="1" type="ORF">CCOS864_02119</name>
</gene>
<evidence type="ECO:0000313" key="1">
    <source>
        <dbReference type="EMBL" id="SUQ62673.1"/>
    </source>
</evidence>
<dbReference type="EMBL" id="UIDD01000006">
    <property type="protein sequence ID" value="SUQ62673.1"/>
    <property type="molecule type" value="Genomic_DNA"/>
</dbReference>
<proteinExistence type="predicted"/>